<dbReference type="SUPFAM" id="SSF52540">
    <property type="entry name" value="P-loop containing nucleoside triphosphate hydrolases"/>
    <property type="match status" value="1"/>
</dbReference>
<dbReference type="Pfam" id="PF00071">
    <property type="entry name" value="Ras"/>
    <property type="match status" value="1"/>
</dbReference>
<protein>
    <submittedName>
        <fullName evidence="4">Uncharacterized protein</fullName>
    </submittedName>
</protein>
<dbReference type="SMART" id="SM00174">
    <property type="entry name" value="RHO"/>
    <property type="match status" value="1"/>
</dbReference>
<dbReference type="Gene3D" id="3.40.50.300">
    <property type="entry name" value="P-loop containing nucleotide triphosphate hydrolases"/>
    <property type="match status" value="1"/>
</dbReference>
<dbReference type="PROSITE" id="PS51419">
    <property type="entry name" value="RAB"/>
    <property type="match status" value="1"/>
</dbReference>
<keyword evidence="2" id="KW-0547">Nucleotide-binding</keyword>
<dbReference type="InterPro" id="IPR001806">
    <property type="entry name" value="Small_GTPase"/>
</dbReference>
<accession>A0A8T2SBV5</accession>
<evidence type="ECO:0000313" key="5">
    <source>
        <dbReference type="Proteomes" id="UP000825935"/>
    </source>
</evidence>
<dbReference type="GO" id="GO:0003924">
    <property type="term" value="F:GTPase activity"/>
    <property type="evidence" value="ECO:0007669"/>
    <property type="project" value="InterPro"/>
</dbReference>
<feature type="compositionally biased region" description="Polar residues" evidence="3">
    <location>
        <begin position="27"/>
        <end position="44"/>
    </location>
</feature>
<dbReference type="GO" id="GO:0005525">
    <property type="term" value="F:GTP binding"/>
    <property type="evidence" value="ECO:0007669"/>
    <property type="project" value="InterPro"/>
</dbReference>
<evidence type="ECO:0000313" key="4">
    <source>
        <dbReference type="EMBL" id="KAH7315154.1"/>
    </source>
</evidence>
<dbReference type="PRINTS" id="PR00449">
    <property type="entry name" value="RASTRNSFRMNG"/>
</dbReference>
<proteinExistence type="predicted"/>
<evidence type="ECO:0000256" key="2">
    <source>
        <dbReference type="ARBA" id="ARBA00022741"/>
    </source>
</evidence>
<comment type="caution">
    <text evidence="4">The sequence shown here is derived from an EMBL/GenBank/DDBJ whole genome shotgun (WGS) entry which is preliminary data.</text>
</comment>
<dbReference type="Proteomes" id="UP000825935">
    <property type="component" value="Chromosome 21"/>
</dbReference>
<dbReference type="OrthoDB" id="6585768at2759"/>
<dbReference type="SMART" id="SM00175">
    <property type="entry name" value="RAB"/>
    <property type="match status" value="1"/>
</dbReference>
<dbReference type="PANTHER" id="PTHR47978">
    <property type="match status" value="1"/>
</dbReference>
<name>A0A8T2SBV5_CERRI</name>
<keyword evidence="1" id="KW-0934">Plastid</keyword>
<dbReference type="InterPro" id="IPR027417">
    <property type="entry name" value="P-loop_NTPase"/>
</dbReference>
<reference evidence="4" key="1">
    <citation type="submission" date="2021-08" db="EMBL/GenBank/DDBJ databases">
        <title>WGS assembly of Ceratopteris richardii.</title>
        <authorList>
            <person name="Marchant D.B."/>
            <person name="Chen G."/>
            <person name="Jenkins J."/>
            <person name="Shu S."/>
            <person name="Leebens-Mack J."/>
            <person name="Grimwood J."/>
            <person name="Schmutz J."/>
            <person name="Soltis P."/>
            <person name="Soltis D."/>
            <person name="Chen Z.-H."/>
        </authorList>
    </citation>
    <scope>NUCLEOTIDE SEQUENCE</scope>
    <source>
        <strain evidence="4">Whitten #5841</strain>
        <tissue evidence="4">Leaf</tissue>
    </source>
</reference>
<keyword evidence="1" id="KW-0150">Chloroplast</keyword>
<evidence type="ECO:0000256" key="1">
    <source>
        <dbReference type="ARBA" id="ARBA00022528"/>
    </source>
</evidence>
<sequence length="336" mass="37031">MHSLTNCCAHEGAEQGSTPYQRLPRCPSSSLSGPNIANENSHSSHTSRRFDLARLDRRLKCQSTSPNGSFSTSSASFNADSNNCLPDRASHKHANTAAMSPDAGSNSCATRSQVEISCHIDNACNSIRTSDISQVQKTAINCIDQDTKDINTVLVKVCIIGDSGTGKTSFMAKYGGLNLIDNGKDAMLLRKICKLQDANIALHVWDFGGQSEHIDKVPSVCKDAAAIFIMFDLTRRSTLQSLQKWYTFARKSNKVAMVVLIGNKYDGFVQMSKTLQLTIFEEAMAYSSEMEAALFFSSVLYNINIQKVFKIVLAKLFDLPCNISRNFNFGEPIIYF</sequence>
<dbReference type="EMBL" id="CM035426">
    <property type="protein sequence ID" value="KAH7315154.1"/>
    <property type="molecule type" value="Genomic_DNA"/>
</dbReference>
<keyword evidence="5" id="KW-1185">Reference proteome</keyword>
<organism evidence="4 5">
    <name type="scientific">Ceratopteris richardii</name>
    <name type="common">Triangle waterfern</name>
    <dbReference type="NCBI Taxonomy" id="49495"/>
    <lineage>
        <taxon>Eukaryota</taxon>
        <taxon>Viridiplantae</taxon>
        <taxon>Streptophyta</taxon>
        <taxon>Embryophyta</taxon>
        <taxon>Tracheophyta</taxon>
        <taxon>Polypodiopsida</taxon>
        <taxon>Polypodiidae</taxon>
        <taxon>Polypodiales</taxon>
        <taxon>Pteridineae</taxon>
        <taxon>Pteridaceae</taxon>
        <taxon>Parkerioideae</taxon>
        <taxon>Ceratopteris</taxon>
    </lineage>
</organism>
<feature type="region of interest" description="Disordered" evidence="3">
    <location>
        <begin position="1"/>
        <end position="49"/>
    </location>
</feature>
<dbReference type="AlphaFoldDB" id="A0A8T2SBV5"/>
<evidence type="ECO:0000256" key="3">
    <source>
        <dbReference type="SAM" id="MobiDB-lite"/>
    </source>
</evidence>
<gene>
    <name evidence="4" type="ORF">KP509_21G036400</name>
</gene>